<dbReference type="InterPro" id="IPR002509">
    <property type="entry name" value="NODB_dom"/>
</dbReference>
<dbReference type="EMBL" id="QEAN01000051">
    <property type="protein sequence ID" value="TPX51667.1"/>
    <property type="molecule type" value="Genomic_DNA"/>
</dbReference>
<reference evidence="9 10" key="1">
    <citation type="journal article" date="2019" name="Sci. Rep.">
        <title>Comparative genomics of chytrid fungi reveal insights into the obligate biotrophic and pathogenic lifestyle of Synchytrium endobioticum.</title>
        <authorList>
            <person name="van de Vossenberg B.T.L.H."/>
            <person name="Warris S."/>
            <person name="Nguyen H.D.T."/>
            <person name="van Gent-Pelzer M.P.E."/>
            <person name="Joly D.L."/>
            <person name="van de Geest H.C."/>
            <person name="Bonants P.J.M."/>
            <person name="Smith D.S."/>
            <person name="Levesque C.A."/>
            <person name="van der Lee T.A.J."/>
        </authorList>
    </citation>
    <scope>NUCLEOTIDE SEQUENCE [LARGE SCALE GENOMIC DNA]</scope>
    <source>
        <strain evidence="8 10">LEV6574</strain>
        <strain evidence="7 9">MB42</strain>
    </source>
</reference>
<evidence type="ECO:0000259" key="4">
    <source>
        <dbReference type="PROSITE" id="PS51677"/>
    </source>
</evidence>
<comment type="caution">
    <text evidence="7">The sequence shown here is derived from an EMBL/GenBank/DDBJ whole genome shotgun (WGS) entry which is preliminary data.</text>
</comment>
<dbReference type="GO" id="GO:0016020">
    <property type="term" value="C:membrane"/>
    <property type="evidence" value="ECO:0007669"/>
    <property type="project" value="TreeGrafter"/>
</dbReference>
<gene>
    <name evidence="8" type="ORF">SeLEV6574_g00029</name>
    <name evidence="5" type="ORF">SeMB42_g01842</name>
    <name evidence="6" type="ORF">SeMB42_g01845</name>
    <name evidence="7" type="ORF">SeMB42_g01848</name>
</gene>
<dbReference type="AlphaFoldDB" id="A0A507DJ86"/>
<keyword evidence="2" id="KW-0378">Hydrolase</keyword>
<evidence type="ECO:0000256" key="3">
    <source>
        <dbReference type="SAM" id="SignalP"/>
    </source>
</evidence>
<sequence>MAPLLLTLSLLVLRASAQNFSSTAFPPAGTFSQPPCNGVCVPGPYPAQDKIPPPEDAWTRSVDLSSVPNYPPRPSTMAFGVTCTNGANASLLGPSGICDYSCGDKCWRGEVTACPTRGDWALTYDDGPSVYTISLLDALKAANLMATFFVIGSRVMERPDILHRAYQEGHEICLHTWSHSANTALTNVQIIAETLWTARVVYQVIGVVPTCTRWPYGDSDDRTRAVMKALGFRVITWNRDTFDWAISDAKIQNQTITGNFTQWLAAAGPSGRNASSGFISLEHDMYKSAVEAAPIAFDLLRNGGFNVKRVGDCLSTPSYLDLTRPSNGGFNPAVIGAVAINATAASITTPATTPTLINLASPTLGGPASTNIPGSSAGGSLMHSESVHQRTAVILVVMVSMLVW</sequence>
<dbReference type="GO" id="GO:0005975">
    <property type="term" value="P:carbohydrate metabolic process"/>
    <property type="evidence" value="ECO:0007669"/>
    <property type="project" value="InterPro"/>
</dbReference>
<keyword evidence="3" id="KW-0732">Signal</keyword>
<keyword evidence="9" id="KW-1185">Reference proteome</keyword>
<keyword evidence="1" id="KW-0479">Metal-binding</keyword>
<dbReference type="Proteomes" id="UP000320475">
    <property type="component" value="Unassembled WGS sequence"/>
</dbReference>
<organism evidence="7 9">
    <name type="scientific">Synchytrium endobioticum</name>
    <dbReference type="NCBI Taxonomy" id="286115"/>
    <lineage>
        <taxon>Eukaryota</taxon>
        <taxon>Fungi</taxon>
        <taxon>Fungi incertae sedis</taxon>
        <taxon>Chytridiomycota</taxon>
        <taxon>Chytridiomycota incertae sedis</taxon>
        <taxon>Chytridiomycetes</taxon>
        <taxon>Synchytriales</taxon>
        <taxon>Synchytriaceae</taxon>
        <taxon>Synchytrium</taxon>
    </lineage>
</organism>
<dbReference type="GO" id="GO:0046872">
    <property type="term" value="F:metal ion binding"/>
    <property type="evidence" value="ECO:0007669"/>
    <property type="project" value="UniProtKB-KW"/>
</dbReference>
<dbReference type="PROSITE" id="PS51677">
    <property type="entry name" value="NODB"/>
    <property type="match status" value="1"/>
</dbReference>
<dbReference type="VEuPathDB" id="FungiDB:SeMB42_g01848"/>
<dbReference type="OrthoDB" id="2145317at2759"/>
<dbReference type="PANTHER" id="PTHR10587:SF133">
    <property type="entry name" value="CHITIN DEACETYLASE 1-RELATED"/>
    <property type="match status" value="1"/>
</dbReference>
<feature type="domain" description="NodB homology" evidence="4">
    <location>
        <begin position="118"/>
        <end position="308"/>
    </location>
</feature>
<dbReference type="Pfam" id="PF01522">
    <property type="entry name" value="Polysacc_deac_1"/>
    <property type="match status" value="1"/>
</dbReference>
<dbReference type="InterPro" id="IPR011330">
    <property type="entry name" value="Glyco_hydro/deAcase_b/a-brl"/>
</dbReference>
<evidence type="ECO:0000256" key="2">
    <source>
        <dbReference type="ARBA" id="ARBA00022801"/>
    </source>
</evidence>
<name>A0A507DJ86_9FUNG</name>
<evidence type="ECO:0000313" key="10">
    <source>
        <dbReference type="Proteomes" id="UP000320475"/>
    </source>
</evidence>
<evidence type="ECO:0000256" key="1">
    <source>
        <dbReference type="ARBA" id="ARBA00022723"/>
    </source>
</evidence>
<dbReference type="STRING" id="286115.A0A507DJ86"/>
<dbReference type="InterPro" id="IPR050248">
    <property type="entry name" value="Polysacc_deacetylase_ArnD"/>
</dbReference>
<dbReference type="Gene3D" id="3.20.20.370">
    <property type="entry name" value="Glycoside hydrolase/deacetylase"/>
    <property type="match status" value="1"/>
</dbReference>
<dbReference type="SUPFAM" id="SSF88713">
    <property type="entry name" value="Glycoside hydrolase/deacetylase"/>
    <property type="match status" value="1"/>
</dbReference>
<evidence type="ECO:0000313" key="6">
    <source>
        <dbReference type="EMBL" id="TPX51668.1"/>
    </source>
</evidence>
<dbReference type="EMBL" id="QEAM01000001">
    <property type="protein sequence ID" value="TPX51844.1"/>
    <property type="molecule type" value="Genomic_DNA"/>
</dbReference>
<evidence type="ECO:0000313" key="8">
    <source>
        <dbReference type="EMBL" id="TPX51844.1"/>
    </source>
</evidence>
<feature type="chain" id="PRO_5033463898" description="NodB homology domain-containing protein" evidence="3">
    <location>
        <begin position="18"/>
        <end position="404"/>
    </location>
</feature>
<dbReference type="VEuPathDB" id="FungiDB:SeMB42_g01845"/>
<dbReference type="GO" id="GO:0004099">
    <property type="term" value="F:chitin deacetylase activity"/>
    <property type="evidence" value="ECO:0007669"/>
    <property type="project" value="UniProtKB-ARBA"/>
</dbReference>
<dbReference type="VEuPathDB" id="FungiDB:SeMB42_g01842"/>
<evidence type="ECO:0000313" key="9">
    <source>
        <dbReference type="Proteomes" id="UP000317494"/>
    </source>
</evidence>
<accession>A0A507DJ86</accession>
<evidence type="ECO:0000313" key="5">
    <source>
        <dbReference type="EMBL" id="TPX51667.1"/>
    </source>
</evidence>
<dbReference type="EMBL" id="QEAN01000051">
    <property type="protein sequence ID" value="TPX51673.1"/>
    <property type="molecule type" value="Genomic_DNA"/>
</dbReference>
<dbReference type="EMBL" id="QEAN01000051">
    <property type="protein sequence ID" value="TPX51668.1"/>
    <property type="molecule type" value="Genomic_DNA"/>
</dbReference>
<dbReference type="PANTHER" id="PTHR10587">
    <property type="entry name" value="GLYCOSYL TRANSFERASE-RELATED"/>
    <property type="match status" value="1"/>
</dbReference>
<dbReference type="Proteomes" id="UP000317494">
    <property type="component" value="Unassembled WGS sequence"/>
</dbReference>
<evidence type="ECO:0000313" key="7">
    <source>
        <dbReference type="EMBL" id="TPX51673.1"/>
    </source>
</evidence>
<dbReference type="GO" id="GO:0009272">
    <property type="term" value="P:fungal-type cell wall biogenesis"/>
    <property type="evidence" value="ECO:0007669"/>
    <property type="project" value="UniProtKB-ARBA"/>
</dbReference>
<proteinExistence type="predicted"/>
<feature type="signal peptide" evidence="3">
    <location>
        <begin position="1"/>
        <end position="17"/>
    </location>
</feature>
<protein>
    <recommendedName>
        <fullName evidence="4">NodB homology domain-containing protein</fullName>
    </recommendedName>
</protein>